<dbReference type="Pfam" id="PF02583">
    <property type="entry name" value="Trns_repr_metal"/>
    <property type="match status" value="1"/>
</dbReference>
<protein>
    <submittedName>
        <fullName evidence="1">Metal-sensitive transcriptional repressor</fullName>
    </submittedName>
</protein>
<dbReference type="GO" id="GO:0045892">
    <property type="term" value="P:negative regulation of DNA-templated transcription"/>
    <property type="evidence" value="ECO:0007669"/>
    <property type="project" value="UniProtKB-ARBA"/>
</dbReference>
<accession>A0A0E4C802</accession>
<keyword evidence="2" id="KW-1185">Reference proteome</keyword>
<proteinExistence type="predicted"/>
<dbReference type="InterPro" id="IPR038390">
    <property type="entry name" value="Metal_Tscrpt_repr_sf"/>
</dbReference>
<dbReference type="InterPro" id="IPR003735">
    <property type="entry name" value="Metal_Tscrpt_repr"/>
</dbReference>
<evidence type="ECO:0000313" key="1">
    <source>
        <dbReference type="EMBL" id="CFX17148.1"/>
    </source>
</evidence>
<dbReference type="AlphaFoldDB" id="A0A0E4C802"/>
<dbReference type="CDD" id="cd10148">
    <property type="entry name" value="CsoR-like_DUF156"/>
    <property type="match status" value="1"/>
</dbReference>
<dbReference type="PANTHER" id="PTHR33677:SF5">
    <property type="entry name" value="TRANSCRIPTIONAL REPRESSOR FRMR"/>
    <property type="match status" value="1"/>
</dbReference>
<name>A0A0E4C802_9FIRM</name>
<dbReference type="Proteomes" id="UP000045545">
    <property type="component" value="Unassembled WGS sequence"/>
</dbReference>
<evidence type="ECO:0000313" key="2">
    <source>
        <dbReference type="Proteomes" id="UP000045545"/>
    </source>
</evidence>
<organism evidence="1 2">
    <name type="scientific">Syntrophomonas zehnderi OL-4</name>
    <dbReference type="NCBI Taxonomy" id="690567"/>
    <lineage>
        <taxon>Bacteria</taxon>
        <taxon>Bacillati</taxon>
        <taxon>Bacillota</taxon>
        <taxon>Clostridia</taxon>
        <taxon>Eubacteriales</taxon>
        <taxon>Syntrophomonadaceae</taxon>
        <taxon>Syntrophomonas</taxon>
    </lineage>
</organism>
<dbReference type="GO" id="GO:0046872">
    <property type="term" value="F:metal ion binding"/>
    <property type="evidence" value="ECO:0007669"/>
    <property type="project" value="InterPro"/>
</dbReference>
<dbReference type="STRING" id="690567.702"/>
<gene>
    <name evidence="1" type="ORF">702</name>
</gene>
<dbReference type="EMBL" id="CGIH01000009">
    <property type="protein sequence ID" value="CFX17148.1"/>
    <property type="molecule type" value="Genomic_DNA"/>
</dbReference>
<dbReference type="Gene3D" id="1.20.58.1000">
    <property type="entry name" value="Metal-sensitive repressor, helix protomer"/>
    <property type="match status" value="1"/>
</dbReference>
<dbReference type="PANTHER" id="PTHR33677">
    <property type="entry name" value="TRANSCRIPTIONAL REPRESSOR FRMR-RELATED"/>
    <property type="match status" value="1"/>
</dbReference>
<reference evidence="1 2" key="1">
    <citation type="submission" date="2015-03" db="EMBL/GenBank/DDBJ databases">
        <authorList>
            <person name="Murphy D."/>
        </authorList>
    </citation>
    <scope>NUCLEOTIDE SEQUENCE [LARGE SCALE GENOMIC DNA]</scope>
    <source>
        <strain evidence="1 2">OL-4</strain>
    </source>
</reference>
<dbReference type="GO" id="GO:0003677">
    <property type="term" value="F:DNA binding"/>
    <property type="evidence" value="ECO:0007669"/>
    <property type="project" value="InterPro"/>
</dbReference>
<sequence>MKGSEIIMGTDPRRSILMRLKRIEGQVRGVQRMIEAEEECNEILNQIAAIKSAVNQVGILVFENHAKDCIYKSMHDEENPEQSFNEIVGMMSRFIK</sequence>